<evidence type="ECO:0000313" key="1">
    <source>
        <dbReference type="EMBL" id="MFC7017192.1"/>
    </source>
</evidence>
<sequence>MAAAEVVGDPACSVAAVGQLDPNLLPQAARIGVGQSGRYTCLIV</sequence>
<accession>A0ABW2ECX1</accession>
<evidence type="ECO:0000313" key="2">
    <source>
        <dbReference type="Proteomes" id="UP001596409"/>
    </source>
</evidence>
<name>A0ABW2ECX1_9ACTN</name>
<keyword evidence="2" id="KW-1185">Reference proteome</keyword>
<proteinExistence type="predicted"/>
<dbReference type="Proteomes" id="UP001596409">
    <property type="component" value="Unassembled WGS sequence"/>
</dbReference>
<comment type="caution">
    <text evidence="1">The sequence shown here is derived from an EMBL/GenBank/DDBJ whole genome shotgun (WGS) entry which is preliminary data.</text>
</comment>
<gene>
    <name evidence="1" type="ORF">ACFQMH_37015</name>
</gene>
<reference evidence="2" key="1">
    <citation type="journal article" date="2019" name="Int. J. Syst. Evol. Microbiol.">
        <title>The Global Catalogue of Microorganisms (GCM) 10K type strain sequencing project: providing services to taxonomists for standard genome sequencing and annotation.</title>
        <authorList>
            <consortium name="The Broad Institute Genomics Platform"/>
            <consortium name="The Broad Institute Genome Sequencing Center for Infectious Disease"/>
            <person name="Wu L."/>
            <person name="Ma J."/>
        </authorList>
    </citation>
    <scope>NUCLEOTIDE SEQUENCE [LARGE SCALE GENOMIC DNA]</scope>
    <source>
        <strain evidence="2">JCM 4855</strain>
    </source>
</reference>
<organism evidence="1 2">
    <name type="scientific">Streptomyces viridiviolaceus</name>
    <dbReference type="NCBI Taxonomy" id="68282"/>
    <lineage>
        <taxon>Bacteria</taxon>
        <taxon>Bacillati</taxon>
        <taxon>Actinomycetota</taxon>
        <taxon>Actinomycetes</taxon>
        <taxon>Kitasatosporales</taxon>
        <taxon>Streptomycetaceae</taxon>
        <taxon>Streptomyces</taxon>
    </lineage>
</organism>
<protein>
    <submittedName>
        <fullName evidence="1">Uncharacterized protein</fullName>
    </submittedName>
</protein>
<dbReference type="RefSeq" id="WP_268254949.1">
    <property type="nucleotide sequence ID" value="NZ_BMWA01000024.1"/>
</dbReference>
<dbReference type="EMBL" id="JBHSYM010000087">
    <property type="protein sequence ID" value="MFC7017192.1"/>
    <property type="molecule type" value="Genomic_DNA"/>
</dbReference>